<dbReference type="AlphaFoldDB" id="A0A553ZTL2"/>
<dbReference type="Pfam" id="PF02870">
    <property type="entry name" value="Methyltransf_1N"/>
    <property type="match status" value="1"/>
</dbReference>
<comment type="similarity">
    <text evidence="2 9">Belongs to the MGMT family.</text>
</comment>
<keyword evidence="6 9" id="KW-0227">DNA damage</keyword>
<dbReference type="GO" id="GO:0006307">
    <property type="term" value="P:DNA alkylation repair"/>
    <property type="evidence" value="ECO:0007669"/>
    <property type="project" value="UniProtKB-UniRule"/>
</dbReference>
<evidence type="ECO:0000256" key="8">
    <source>
        <dbReference type="ARBA" id="ARBA00049348"/>
    </source>
</evidence>
<evidence type="ECO:0000313" key="12">
    <source>
        <dbReference type="EMBL" id="TSB44804.1"/>
    </source>
</evidence>
<dbReference type="PROSITE" id="PS00374">
    <property type="entry name" value="MGMT"/>
    <property type="match status" value="1"/>
</dbReference>
<comment type="function">
    <text evidence="9">Involved in the cellular defense against the biological effects of O6-methylguanine (O6-MeG) and O4-methylthymine (O4-MeT) in DNA. Repairs the methylated nucleobase in DNA by stoichiometrically transferring the methyl group to a cysteine residue in the enzyme. This is a suicide reaction: the enzyme is irreversibly inactivated.</text>
</comment>
<evidence type="ECO:0000256" key="4">
    <source>
        <dbReference type="ARBA" id="ARBA00022603"/>
    </source>
</evidence>
<keyword evidence="5 9" id="KW-0808">Transferase</keyword>
<feature type="domain" description="Methylguanine DNA methyltransferase ribonuclease-like" evidence="11">
    <location>
        <begin position="12"/>
        <end position="87"/>
    </location>
</feature>
<keyword evidence="3 9" id="KW-0963">Cytoplasm</keyword>
<dbReference type="NCBIfam" id="TIGR00589">
    <property type="entry name" value="ogt"/>
    <property type="match status" value="1"/>
</dbReference>
<dbReference type="InterPro" id="IPR008332">
    <property type="entry name" value="MethylG_MeTrfase_N"/>
</dbReference>
<dbReference type="OrthoDB" id="9802228at2"/>
<dbReference type="EMBL" id="VLXZ01000019">
    <property type="protein sequence ID" value="TSB44804.1"/>
    <property type="molecule type" value="Genomic_DNA"/>
</dbReference>
<dbReference type="InterPro" id="IPR036631">
    <property type="entry name" value="MGMT_N_sf"/>
</dbReference>
<name>A0A553ZTL2_9BACI</name>
<dbReference type="GO" id="GO:0003908">
    <property type="term" value="F:methylated-DNA-[protein]-cysteine S-methyltransferase activity"/>
    <property type="evidence" value="ECO:0007669"/>
    <property type="project" value="UniProtKB-UniRule"/>
</dbReference>
<evidence type="ECO:0000256" key="6">
    <source>
        <dbReference type="ARBA" id="ARBA00022763"/>
    </source>
</evidence>
<dbReference type="InterPro" id="IPR036388">
    <property type="entry name" value="WH-like_DNA-bd_sf"/>
</dbReference>
<dbReference type="Gene3D" id="1.10.10.10">
    <property type="entry name" value="Winged helix-like DNA-binding domain superfamily/Winged helix DNA-binding domain"/>
    <property type="match status" value="1"/>
</dbReference>
<keyword evidence="7 9" id="KW-0234">DNA repair</keyword>
<evidence type="ECO:0000256" key="7">
    <source>
        <dbReference type="ARBA" id="ARBA00023204"/>
    </source>
</evidence>
<accession>A0A553ZTL2</accession>
<comment type="miscellaneous">
    <text evidence="9">This enzyme catalyzes only one turnover and therefore is not strictly catalytic. According to one definition, an enzyme is a biocatalyst that acts repeatedly and over many reaction cycles.</text>
</comment>
<dbReference type="RefSeq" id="WP_143850566.1">
    <property type="nucleotide sequence ID" value="NZ_VLXZ01000019.1"/>
</dbReference>
<dbReference type="InterPro" id="IPR001497">
    <property type="entry name" value="MethylDNA_cys_MeTrfase_AS"/>
</dbReference>
<evidence type="ECO:0000256" key="3">
    <source>
        <dbReference type="ARBA" id="ARBA00022490"/>
    </source>
</evidence>
<dbReference type="Proteomes" id="UP000318521">
    <property type="component" value="Unassembled WGS sequence"/>
</dbReference>
<comment type="subcellular location">
    <subcellularLocation>
        <location evidence="9">Cytoplasm</location>
    </subcellularLocation>
</comment>
<evidence type="ECO:0000259" key="10">
    <source>
        <dbReference type="Pfam" id="PF01035"/>
    </source>
</evidence>
<gene>
    <name evidence="12" type="ORF">FN960_19565</name>
</gene>
<evidence type="ECO:0000256" key="2">
    <source>
        <dbReference type="ARBA" id="ARBA00008711"/>
    </source>
</evidence>
<dbReference type="PANTHER" id="PTHR10815">
    <property type="entry name" value="METHYLATED-DNA--PROTEIN-CYSTEINE METHYLTRANSFERASE"/>
    <property type="match status" value="1"/>
</dbReference>
<reference evidence="12 13" key="1">
    <citation type="submission" date="2019-07" db="EMBL/GenBank/DDBJ databases">
        <authorList>
            <person name="Park Y.J."/>
            <person name="Jeong S.E."/>
            <person name="Jung H.S."/>
        </authorList>
    </citation>
    <scope>NUCLEOTIDE SEQUENCE [LARGE SCALE GENOMIC DNA]</scope>
    <source>
        <strain evidence="13">P16(2019)</strain>
    </source>
</reference>
<feature type="active site" description="Nucleophile; methyl group acceptor" evidence="9">
    <location>
        <position position="142"/>
    </location>
</feature>
<dbReference type="SUPFAM" id="SSF53155">
    <property type="entry name" value="Methylated DNA-protein cysteine methyltransferase domain"/>
    <property type="match status" value="1"/>
</dbReference>
<comment type="catalytic activity">
    <reaction evidence="1 9">
        <text>a 4-O-methyl-thymidine in DNA + L-cysteinyl-[protein] = a thymidine in DNA + S-methyl-L-cysteinyl-[protein]</text>
        <dbReference type="Rhea" id="RHEA:53428"/>
        <dbReference type="Rhea" id="RHEA-COMP:10131"/>
        <dbReference type="Rhea" id="RHEA-COMP:10132"/>
        <dbReference type="Rhea" id="RHEA-COMP:13555"/>
        <dbReference type="Rhea" id="RHEA-COMP:13556"/>
        <dbReference type="ChEBI" id="CHEBI:29950"/>
        <dbReference type="ChEBI" id="CHEBI:82612"/>
        <dbReference type="ChEBI" id="CHEBI:137386"/>
        <dbReference type="ChEBI" id="CHEBI:137387"/>
        <dbReference type="EC" id="2.1.1.63"/>
    </reaction>
</comment>
<evidence type="ECO:0000256" key="1">
    <source>
        <dbReference type="ARBA" id="ARBA00001286"/>
    </source>
</evidence>
<evidence type="ECO:0000313" key="13">
    <source>
        <dbReference type="Proteomes" id="UP000318521"/>
    </source>
</evidence>
<proteinExistence type="inferred from homology"/>
<dbReference type="SUPFAM" id="SSF46767">
    <property type="entry name" value="Methylated DNA-protein cysteine methyltransferase, C-terminal domain"/>
    <property type="match status" value="1"/>
</dbReference>
<dbReference type="HAMAP" id="MF_00772">
    <property type="entry name" value="OGT"/>
    <property type="match status" value="1"/>
</dbReference>
<dbReference type="InterPro" id="IPR036217">
    <property type="entry name" value="MethylDNA_cys_MeTrfase_DNAb"/>
</dbReference>
<dbReference type="InterPro" id="IPR014048">
    <property type="entry name" value="MethylDNA_cys_MeTrfase_DNA-bd"/>
</dbReference>
<dbReference type="Gene3D" id="3.30.160.70">
    <property type="entry name" value="Methylated DNA-protein cysteine methyltransferase domain"/>
    <property type="match status" value="1"/>
</dbReference>
<dbReference type="FunFam" id="1.10.10.10:FF:000214">
    <property type="entry name" value="Methylated-DNA--protein-cysteine methyltransferase"/>
    <property type="match status" value="1"/>
</dbReference>
<dbReference type="PANTHER" id="PTHR10815:SF5">
    <property type="entry name" value="METHYLATED-DNA--PROTEIN-CYSTEINE METHYLTRANSFERASE"/>
    <property type="match status" value="1"/>
</dbReference>
<evidence type="ECO:0000259" key="11">
    <source>
        <dbReference type="Pfam" id="PF02870"/>
    </source>
</evidence>
<dbReference type="EC" id="2.1.1.63" evidence="9"/>
<protein>
    <recommendedName>
        <fullName evidence="9">Methylated-DNA--protein-cysteine methyltransferase</fullName>
        <ecNumber evidence="9">2.1.1.63</ecNumber>
    </recommendedName>
    <alternativeName>
        <fullName evidence="9">6-O-methylguanine-DNA methyltransferase</fullName>
        <shortName evidence="9">MGMT</shortName>
    </alternativeName>
    <alternativeName>
        <fullName evidence="9">O-6-methylguanine-DNA-alkyltransferase</fullName>
    </alternativeName>
</protein>
<dbReference type="CDD" id="cd06445">
    <property type="entry name" value="ATase"/>
    <property type="match status" value="1"/>
</dbReference>
<organism evidence="12 13">
    <name type="scientific">Alkalicoccobacillus porphyridii</name>
    <dbReference type="NCBI Taxonomy" id="2597270"/>
    <lineage>
        <taxon>Bacteria</taxon>
        <taxon>Bacillati</taxon>
        <taxon>Bacillota</taxon>
        <taxon>Bacilli</taxon>
        <taxon>Bacillales</taxon>
        <taxon>Bacillaceae</taxon>
        <taxon>Alkalicoccobacillus</taxon>
    </lineage>
</organism>
<feature type="domain" description="Methylated-DNA-[protein]-cysteine S-methyltransferase DNA binding" evidence="10">
    <location>
        <begin position="92"/>
        <end position="170"/>
    </location>
</feature>
<keyword evidence="4 9" id="KW-0489">Methyltransferase</keyword>
<keyword evidence="13" id="KW-1185">Reference proteome</keyword>
<comment type="catalytic activity">
    <reaction evidence="8 9">
        <text>a 6-O-methyl-2'-deoxyguanosine in DNA + L-cysteinyl-[protein] = S-methyl-L-cysteinyl-[protein] + a 2'-deoxyguanosine in DNA</text>
        <dbReference type="Rhea" id="RHEA:24000"/>
        <dbReference type="Rhea" id="RHEA-COMP:10131"/>
        <dbReference type="Rhea" id="RHEA-COMP:10132"/>
        <dbReference type="Rhea" id="RHEA-COMP:11367"/>
        <dbReference type="Rhea" id="RHEA-COMP:11368"/>
        <dbReference type="ChEBI" id="CHEBI:29950"/>
        <dbReference type="ChEBI" id="CHEBI:82612"/>
        <dbReference type="ChEBI" id="CHEBI:85445"/>
        <dbReference type="ChEBI" id="CHEBI:85448"/>
        <dbReference type="EC" id="2.1.1.63"/>
    </reaction>
</comment>
<dbReference type="GO" id="GO:0032259">
    <property type="term" value="P:methylation"/>
    <property type="evidence" value="ECO:0007669"/>
    <property type="project" value="UniProtKB-KW"/>
</dbReference>
<comment type="caution">
    <text evidence="12">The sequence shown here is derived from an EMBL/GenBank/DDBJ whole genome shotgun (WGS) entry which is preliminary data.</text>
</comment>
<dbReference type="Pfam" id="PF01035">
    <property type="entry name" value="DNA_binding_1"/>
    <property type="match status" value="1"/>
</dbReference>
<evidence type="ECO:0000256" key="9">
    <source>
        <dbReference type="HAMAP-Rule" id="MF_00772"/>
    </source>
</evidence>
<dbReference type="GO" id="GO:0005737">
    <property type="term" value="C:cytoplasm"/>
    <property type="evidence" value="ECO:0007669"/>
    <property type="project" value="UniProtKB-SubCell"/>
</dbReference>
<dbReference type="InterPro" id="IPR023546">
    <property type="entry name" value="MGMT"/>
</dbReference>
<sequence>MNNRSTCFVDEMNSPLGSLTIVASEEGVCHLHFGSIESVHSTLRARLLKLGMSGEWKQCSETLSEAKKQLEEYFLGHRLTFDVPIDLTGTLFQKRVWNALTDIQYGETRSYKQIAEMIGAPKAVRAVGGANNRNPIPIIIPCHRVIGSNGSMVGYGGGLDKKEKLLLHEGSIERLVVN</sequence>
<evidence type="ECO:0000256" key="5">
    <source>
        <dbReference type="ARBA" id="ARBA00022679"/>
    </source>
</evidence>